<dbReference type="Proteomes" id="UP001054902">
    <property type="component" value="Unassembled WGS sequence"/>
</dbReference>
<dbReference type="EMBL" id="BLLK01000020">
    <property type="protein sequence ID" value="GFH44801.1"/>
    <property type="molecule type" value="Genomic_DNA"/>
</dbReference>
<name>A0AAD3CFD6_9STRA</name>
<evidence type="ECO:0000313" key="3">
    <source>
        <dbReference type="EMBL" id="GFH44801.1"/>
    </source>
</evidence>
<evidence type="ECO:0000259" key="2">
    <source>
        <dbReference type="PROSITE" id="PS50222"/>
    </source>
</evidence>
<dbReference type="GO" id="GO:0005509">
    <property type="term" value="F:calcium ion binding"/>
    <property type="evidence" value="ECO:0007669"/>
    <property type="project" value="InterPro"/>
</dbReference>
<feature type="region of interest" description="Disordered" evidence="1">
    <location>
        <begin position="77"/>
        <end position="97"/>
    </location>
</feature>
<dbReference type="InterPro" id="IPR011992">
    <property type="entry name" value="EF-hand-dom_pair"/>
</dbReference>
<accession>A0AAD3CFD6</accession>
<evidence type="ECO:0000313" key="4">
    <source>
        <dbReference type="Proteomes" id="UP001054902"/>
    </source>
</evidence>
<dbReference type="AlphaFoldDB" id="A0AAD3CFD6"/>
<keyword evidence="4" id="KW-1185">Reference proteome</keyword>
<sequence length="247" mass="27791">MGSQNSTCRNSIVVEKSTSSKKSAIRSTVDEDADNVVVCFSSQHKKGGVVENGDRCDDDPKTQSNYITADRSFIQTKGEKEQKNTRPGLMRDLSGKRRSSFSRRDSFSFRNIDDDTTDRKKWKVTFMQCDQDKTGFLSVTQLQSALAIVLEHSITFEQSQSVMNNFSKQKPGLIDISEFIIMMTFVIDAVQSNALNNSTSTNSGDLSSHFQAAANEARQERTNMHQEIASLVYPFREILRIQDCNVN</sequence>
<protein>
    <recommendedName>
        <fullName evidence="2">EF-hand domain-containing protein</fullName>
    </recommendedName>
</protein>
<feature type="domain" description="EF-hand" evidence="2">
    <location>
        <begin position="117"/>
        <end position="152"/>
    </location>
</feature>
<dbReference type="Gene3D" id="1.10.238.10">
    <property type="entry name" value="EF-hand"/>
    <property type="match status" value="1"/>
</dbReference>
<proteinExistence type="predicted"/>
<dbReference type="PROSITE" id="PS50222">
    <property type="entry name" value="EF_HAND_2"/>
    <property type="match status" value="1"/>
</dbReference>
<dbReference type="SUPFAM" id="SSF47473">
    <property type="entry name" value="EF-hand"/>
    <property type="match status" value="1"/>
</dbReference>
<dbReference type="InterPro" id="IPR002048">
    <property type="entry name" value="EF_hand_dom"/>
</dbReference>
<comment type="caution">
    <text evidence="3">The sequence shown here is derived from an EMBL/GenBank/DDBJ whole genome shotgun (WGS) entry which is preliminary data.</text>
</comment>
<gene>
    <name evidence="3" type="ORF">CTEN210_01275</name>
</gene>
<evidence type="ECO:0000256" key="1">
    <source>
        <dbReference type="SAM" id="MobiDB-lite"/>
    </source>
</evidence>
<dbReference type="Pfam" id="PF13499">
    <property type="entry name" value="EF-hand_7"/>
    <property type="match status" value="1"/>
</dbReference>
<organism evidence="3 4">
    <name type="scientific">Chaetoceros tenuissimus</name>
    <dbReference type="NCBI Taxonomy" id="426638"/>
    <lineage>
        <taxon>Eukaryota</taxon>
        <taxon>Sar</taxon>
        <taxon>Stramenopiles</taxon>
        <taxon>Ochrophyta</taxon>
        <taxon>Bacillariophyta</taxon>
        <taxon>Coscinodiscophyceae</taxon>
        <taxon>Chaetocerotophycidae</taxon>
        <taxon>Chaetocerotales</taxon>
        <taxon>Chaetocerotaceae</taxon>
        <taxon>Chaetoceros</taxon>
    </lineage>
</organism>
<reference evidence="3 4" key="1">
    <citation type="journal article" date="2021" name="Sci. Rep.">
        <title>The genome of the diatom Chaetoceros tenuissimus carries an ancient integrated fragment of an extant virus.</title>
        <authorList>
            <person name="Hongo Y."/>
            <person name="Kimura K."/>
            <person name="Takaki Y."/>
            <person name="Yoshida Y."/>
            <person name="Baba S."/>
            <person name="Kobayashi G."/>
            <person name="Nagasaki K."/>
            <person name="Hano T."/>
            <person name="Tomaru Y."/>
        </authorList>
    </citation>
    <scope>NUCLEOTIDE SEQUENCE [LARGE SCALE GENOMIC DNA]</scope>
    <source>
        <strain evidence="3 4">NIES-3715</strain>
    </source>
</reference>